<evidence type="ECO:0000256" key="2">
    <source>
        <dbReference type="ARBA" id="ARBA00008389"/>
    </source>
</evidence>
<keyword evidence="7" id="KW-0460">Magnesium</keyword>
<evidence type="ECO:0000256" key="5">
    <source>
        <dbReference type="ARBA" id="ARBA00022741"/>
    </source>
</evidence>
<comment type="catalytic activity">
    <reaction evidence="1 9">
        <text>a ribonucleoside 5'-phosphate + H2O = a ribonucleoside + phosphate</text>
        <dbReference type="Rhea" id="RHEA:12484"/>
        <dbReference type="ChEBI" id="CHEBI:15377"/>
        <dbReference type="ChEBI" id="CHEBI:18254"/>
        <dbReference type="ChEBI" id="CHEBI:43474"/>
        <dbReference type="ChEBI" id="CHEBI:58043"/>
        <dbReference type="EC" id="3.1.3.5"/>
    </reaction>
</comment>
<dbReference type="PANTHER" id="PTHR13045:SF0">
    <property type="entry name" value="7-METHYLGUANOSINE PHOSPHATE-SPECIFIC 5'-NUCLEOTIDASE"/>
    <property type="match status" value="1"/>
</dbReference>
<keyword evidence="4" id="KW-0479">Metal-binding</keyword>
<dbReference type="AlphaFoldDB" id="A0A0X3NTJ8"/>
<sequence>MAGRFKWQPAVLFSLSAVVGAWCARRAVFSLANLLAVNRIVKVMETTMLEASQSSGLSTFHKCSLFNLFEVLFNKKSEHCHKLRIKNPDAVKKKLTRMIALGKENLQVISDFDWTLSKFVNKGEPNPTCHGIFEQDPDITPETQNKLRILRQTYHPIEVDPTIPVSMKIPIMLEWWDLSHKVITTSSIHKDTLQATVNQCNLALRDHVVDFMTQLHRQNIPMLIFSAGLGNVIELLLGRFNLCFDNVRVVSNFMDFNDEGLLIGFQEPIIHTFNKTVATISNSDYIKVLSKRSSIILLGDSSADPHMADGIHGESVDSHVNVLKIGYLNDKAESLLDTYMDIYDIVLIDDATFEIPLEVLNCIVHSQSLEV</sequence>
<evidence type="ECO:0000256" key="4">
    <source>
        <dbReference type="ARBA" id="ARBA00022723"/>
    </source>
</evidence>
<evidence type="ECO:0000256" key="1">
    <source>
        <dbReference type="ARBA" id="ARBA00000815"/>
    </source>
</evidence>
<dbReference type="InterPro" id="IPR023214">
    <property type="entry name" value="HAD_sf"/>
</dbReference>
<evidence type="ECO:0000256" key="7">
    <source>
        <dbReference type="ARBA" id="ARBA00022842"/>
    </source>
</evidence>
<keyword evidence="5 9" id="KW-0547">Nucleotide-binding</keyword>
<accession>A0A0X3NTJ8</accession>
<evidence type="ECO:0000256" key="3">
    <source>
        <dbReference type="ARBA" id="ARBA00012643"/>
    </source>
</evidence>
<dbReference type="EMBL" id="GEEE01022604">
    <property type="protein sequence ID" value="JAP40621.1"/>
    <property type="molecule type" value="Transcribed_RNA"/>
</dbReference>
<evidence type="ECO:0000256" key="9">
    <source>
        <dbReference type="RuleBase" id="RU361276"/>
    </source>
</evidence>
<keyword evidence="8 9" id="KW-0546">Nucleotide metabolism</keyword>
<dbReference type="InterPro" id="IPR036412">
    <property type="entry name" value="HAD-like_sf"/>
</dbReference>
<dbReference type="GO" id="GO:0000166">
    <property type="term" value="F:nucleotide binding"/>
    <property type="evidence" value="ECO:0007669"/>
    <property type="project" value="UniProtKB-KW"/>
</dbReference>
<dbReference type="GO" id="GO:0005737">
    <property type="term" value="C:cytoplasm"/>
    <property type="evidence" value="ECO:0007669"/>
    <property type="project" value="UniProtKB-SubCell"/>
</dbReference>
<gene>
    <name evidence="10" type="primary">5NT3A</name>
    <name evidence="10" type="ORF">TR136962</name>
</gene>
<dbReference type="InterPro" id="IPR006434">
    <property type="entry name" value="Pyrimidine_nucleotidase_eu"/>
</dbReference>
<dbReference type="SUPFAM" id="SSF56784">
    <property type="entry name" value="HAD-like"/>
    <property type="match status" value="1"/>
</dbReference>
<dbReference type="SFLD" id="SFLDS00003">
    <property type="entry name" value="Haloacid_Dehalogenase"/>
    <property type="match status" value="1"/>
</dbReference>
<evidence type="ECO:0000256" key="8">
    <source>
        <dbReference type="ARBA" id="ARBA00023080"/>
    </source>
</evidence>
<dbReference type="PANTHER" id="PTHR13045">
    <property type="entry name" value="5'-NUCLEOTIDASE"/>
    <property type="match status" value="1"/>
</dbReference>
<dbReference type="EMBL" id="GEEE01020562">
    <property type="protein sequence ID" value="JAP42663.1"/>
    <property type="molecule type" value="Transcribed_RNA"/>
</dbReference>
<organism evidence="10">
    <name type="scientific">Schistocephalus solidus</name>
    <name type="common">Tapeworm</name>
    <dbReference type="NCBI Taxonomy" id="70667"/>
    <lineage>
        <taxon>Eukaryota</taxon>
        <taxon>Metazoa</taxon>
        <taxon>Spiralia</taxon>
        <taxon>Lophotrochozoa</taxon>
        <taxon>Platyhelminthes</taxon>
        <taxon>Cestoda</taxon>
        <taxon>Eucestoda</taxon>
        <taxon>Diphyllobothriidea</taxon>
        <taxon>Diphyllobothriidae</taxon>
        <taxon>Schistocephalus</taxon>
    </lineage>
</organism>
<evidence type="ECO:0000256" key="6">
    <source>
        <dbReference type="ARBA" id="ARBA00022801"/>
    </source>
</evidence>
<dbReference type="SFLD" id="SFLDG01128">
    <property type="entry name" value="C1.4:_5'-Nucleotidase_Like"/>
    <property type="match status" value="1"/>
</dbReference>
<keyword evidence="9" id="KW-0963">Cytoplasm</keyword>
<dbReference type="Gene3D" id="3.40.50.1000">
    <property type="entry name" value="HAD superfamily/HAD-like"/>
    <property type="match status" value="1"/>
</dbReference>
<reference evidence="10" key="1">
    <citation type="submission" date="2016-01" db="EMBL/GenBank/DDBJ databases">
        <title>Reference transcriptome for the parasite Schistocephalus solidus: insights into the molecular evolution of parasitism.</title>
        <authorList>
            <person name="Hebert F.O."/>
            <person name="Grambauer S."/>
            <person name="Barber I."/>
            <person name="Landry C.R."/>
            <person name="Aubin-Horth N."/>
        </authorList>
    </citation>
    <scope>NUCLEOTIDE SEQUENCE</scope>
</reference>
<dbReference type="Pfam" id="PF05822">
    <property type="entry name" value="UMPH-1"/>
    <property type="match status" value="1"/>
</dbReference>
<dbReference type="NCBIfam" id="TIGR01544">
    <property type="entry name" value="HAD-SF-IE"/>
    <property type="match status" value="1"/>
</dbReference>
<dbReference type="EC" id="3.1.3.5" evidence="3 9"/>
<name>A0A0X3NTJ8_SCHSO</name>
<protein>
    <recommendedName>
        <fullName evidence="3 9">5'-nucleotidase</fullName>
        <ecNumber evidence="3 9">3.1.3.5</ecNumber>
    </recommendedName>
</protein>
<dbReference type="GO" id="GO:0008253">
    <property type="term" value="F:5'-nucleotidase activity"/>
    <property type="evidence" value="ECO:0007669"/>
    <property type="project" value="UniProtKB-EC"/>
</dbReference>
<dbReference type="FunFam" id="1.10.150.340:FF:000001">
    <property type="entry name" value="Cytosolic 5-nucleotidase 3-like"/>
    <property type="match status" value="1"/>
</dbReference>
<comment type="subcellular location">
    <subcellularLocation>
        <location evidence="9">Cytoplasm</location>
    </subcellularLocation>
</comment>
<proteinExistence type="inferred from homology"/>
<dbReference type="GO" id="GO:0009117">
    <property type="term" value="P:nucleotide metabolic process"/>
    <property type="evidence" value="ECO:0007669"/>
    <property type="project" value="UniProtKB-KW"/>
</dbReference>
<dbReference type="Gene3D" id="1.10.150.340">
    <property type="entry name" value="Pyrimidine 5'-nucleotidase (UMPH-1), N-terminal domain"/>
    <property type="match status" value="1"/>
</dbReference>
<evidence type="ECO:0000313" key="10">
    <source>
        <dbReference type="EMBL" id="JAP42663.1"/>
    </source>
</evidence>
<keyword evidence="6 9" id="KW-0378">Hydrolase</keyword>
<dbReference type="GO" id="GO:0000287">
    <property type="term" value="F:magnesium ion binding"/>
    <property type="evidence" value="ECO:0007669"/>
    <property type="project" value="InterPro"/>
</dbReference>
<comment type="similarity">
    <text evidence="2 9">Belongs to the pyrimidine 5'-nucleotidase family.</text>
</comment>